<protein>
    <submittedName>
        <fullName evidence="2">Uncharacterized protein</fullName>
    </submittedName>
</protein>
<gene>
    <name evidence="2" type="ORF">NDU88_002736</name>
</gene>
<evidence type="ECO:0000313" key="2">
    <source>
        <dbReference type="EMBL" id="KAJ1207345.1"/>
    </source>
</evidence>
<reference evidence="2" key="1">
    <citation type="journal article" date="2022" name="bioRxiv">
        <title>Sequencing and chromosome-scale assembly of the giantPleurodeles waltlgenome.</title>
        <authorList>
            <person name="Brown T."/>
            <person name="Elewa A."/>
            <person name="Iarovenko S."/>
            <person name="Subramanian E."/>
            <person name="Araus A.J."/>
            <person name="Petzold A."/>
            <person name="Susuki M."/>
            <person name="Suzuki K.-i.T."/>
            <person name="Hayashi T."/>
            <person name="Toyoda A."/>
            <person name="Oliveira C."/>
            <person name="Osipova E."/>
            <person name="Leigh N.D."/>
            <person name="Simon A."/>
            <person name="Yun M.H."/>
        </authorList>
    </citation>
    <scope>NUCLEOTIDE SEQUENCE</scope>
    <source>
        <strain evidence="2">20211129_DDA</strain>
        <tissue evidence="2">Liver</tissue>
    </source>
</reference>
<name>A0AAV7W4W5_PLEWA</name>
<accession>A0AAV7W4W5</accession>
<keyword evidence="3" id="KW-1185">Reference proteome</keyword>
<feature type="region of interest" description="Disordered" evidence="1">
    <location>
        <begin position="1"/>
        <end position="75"/>
    </location>
</feature>
<feature type="compositionally biased region" description="Polar residues" evidence="1">
    <location>
        <begin position="105"/>
        <end position="120"/>
    </location>
</feature>
<dbReference type="EMBL" id="JANPWB010000002">
    <property type="protein sequence ID" value="KAJ1207345.1"/>
    <property type="molecule type" value="Genomic_DNA"/>
</dbReference>
<feature type="compositionally biased region" description="Basic and acidic residues" evidence="1">
    <location>
        <begin position="65"/>
        <end position="75"/>
    </location>
</feature>
<dbReference type="Proteomes" id="UP001066276">
    <property type="component" value="Chromosome 1_2"/>
</dbReference>
<dbReference type="AlphaFoldDB" id="A0AAV7W4W5"/>
<comment type="caution">
    <text evidence="2">The sequence shown here is derived from an EMBL/GenBank/DDBJ whole genome shotgun (WGS) entry which is preliminary data.</text>
</comment>
<feature type="region of interest" description="Disordered" evidence="1">
    <location>
        <begin position="92"/>
        <end position="120"/>
    </location>
</feature>
<organism evidence="2 3">
    <name type="scientific">Pleurodeles waltl</name>
    <name type="common">Iberian ribbed newt</name>
    <dbReference type="NCBI Taxonomy" id="8319"/>
    <lineage>
        <taxon>Eukaryota</taxon>
        <taxon>Metazoa</taxon>
        <taxon>Chordata</taxon>
        <taxon>Craniata</taxon>
        <taxon>Vertebrata</taxon>
        <taxon>Euteleostomi</taxon>
        <taxon>Amphibia</taxon>
        <taxon>Batrachia</taxon>
        <taxon>Caudata</taxon>
        <taxon>Salamandroidea</taxon>
        <taxon>Salamandridae</taxon>
        <taxon>Pleurodelinae</taxon>
        <taxon>Pleurodeles</taxon>
    </lineage>
</organism>
<evidence type="ECO:0000313" key="3">
    <source>
        <dbReference type="Proteomes" id="UP001066276"/>
    </source>
</evidence>
<sequence>MLRSLRSMRCYPRPPGASLTLPGLCPSHRSQAQPQAGRPPAPLPCRGKSGRFAAPSTREVTLSAFRREPQQDRTRLPSCRLVWESEVATGGCAPLLQSPAPKPTTRPQQSGTGSAARTHP</sequence>
<evidence type="ECO:0000256" key="1">
    <source>
        <dbReference type="SAM" id="MobiDB-lite"/>
    </source>
</evidence>
<proteinExistence type="predicted"/>